<dbReference type="SUPFAM" id="SSF53850">
    <property type="entry name" value="Periplasmic binding protein-like II"/>
    <property type="match status" value="1"/>
</dbReference>
<reference evidence="5 6" key="1">
    <citation type="submission" date="2020-04" db="EMBL/GenBank/DDBJ databases">
        <title>MicrobeNet Type strains.</title>
        <authorList>
            <person name="Nicholson A.C."/>
        </authorList>
    </citation>
    <scope>NUCLEOTIDE SEQUENCE [LARGE SCALE GENOMIC DNA]</scope>
    <source>
        <strain evidence="5 6">ATCC BAA-788</strain>
    </source>
</reference>
<organism evidence="5 6">
    <name type="scientific">Cellulomonas denverensis</name>
    <dbReference type="NCBI Taxonomy" id="264297"/>
    <lineage>
        <taxon>Bacteria</taxon>
        <taxon>Bacillati</taxon>
        <taxon>Actinomycetota</taxon>
        <taxon>Actinomycetes</taxon>
        <taxon>Micrococcales</taxon>
        <taxon>Cellulomonadaceae</taxon>
        <taxon>Cellulomonas</taxon>
    </lineage>
</organism>
<feature type="signal peptide" evidence="4">
    <location>
        <begin position="1"/>
        <end position="31"/>
    </location>
</feature>
<keyword evidence="3 4" id="KW-0732">Signal</keyword>
<evidence type="ECO:0000256" key="2">
    <source>
        <dbReference type="ARBA" id="ARBA00022448"/>
    </source>
</evidence>
<dbReference type="PROSITE" id="PS51257">
    <property type="entry name" value="PROKAR_LIPOPROTEIN"/>
    <property type="match status" value="1"/>
</dbReference>
<dbReference type="PANTHER" id="PTHR30061:SF50">
    <property type="entry name" value="MALTOSE_MALTODEXTRIN-BINDING PERIPLASMIC PROTEIN"/>
    <property type="match status" value="1"/>
</dbReference>
<evidence type="ECO:0000313" key="6">
    <source>
        <dbReference type="Proteomes" id="UP000581206"/>
    </source>
</evidence>
<dbReference type="RefSeq" id="WP_168631321.1">
    <property type="nucleotide sequence ID" value="NZ_BONL01000008.1"/>
</dbReference>
<dbReference type="GO" id="GO:0055052">
    <property type="term" value="C:ATP-binding cassette (ABC) transporter complex, substrate-binding subunit-containing"/>
    <property type="evidence" value="ECO:0007669"/>
    <property type="project" value="TreeGrafter"/>
</dbReference>
<dbReference type="PANTHER" id="PTHR30061">
    <property type="entry name" value="MALTOSE-BINDING PERIPLASMIC PROTEIN"/>
    <property type="match status" value="1"/>
</dbReference>
<evidence type="ECO:0000256" key="4">
    <source>
        <dbReference type="SAM" id="SignalP"/>
    </source>
</evidence>
<gene>
    <name evidence="5" type="ORF">HGA03_16110</name>
</gene>
<evidence type="ECO:0000313" key="5">
    <source>
        <dbReference type="EMBL" id="NKY24194.1"/>
    </source>
</evidence>
<evidence type="ECO:0000256" key="1">
    <source>
        <dbReference type="ARBA" id="ARBA00008520"/>
    </source>
</evidence>
<dbReference type="EMBL" id="JAAXOX010000012">
    <property type="protein sequence ID" value="NKY24194.1"/>
    <property type="molecule type" value="Genomic_DNA"/>
</dbReference>
<proteinExistence type="inferred from homology"/>
<keyword evidence="6" id="KW-1185">Reference proteome</keyword>
<dbReference type="InterPro" id="IPR006059">
    <property type="entry name" value="SBP"/>
</dbReference>
<dbReference type="AlphaFoldDB" id="A0A7X6KXU9"/>
<protein>
    <submittedName>
        <fullName evidence="5">Sugar ABC transporter substrate-binding protein</fullName>
    </submittedName>
</protein>
<dbReference type="Gene3D" id="3.40.190.10">
    <property type="entry name" value="Periplasmic binding protein-like II"/>
    <property type="match status" value="1"/>
</dbReference>
<comment type="similarity">
    <text evidence="1">Belongs to the bacterial solute-binding protein 1 family.</text>
</comment>
<keyword evidence="2" id="KW-0813">Transport</keyword>
<comment type="caution">
    <text evidence="5">The sequence shown here is derived from an EMBL/GenBank/DDBJ whole genome shotgun (WGS) entry which is preliminary data.</text>
</comment>
<dbReference type="GO" id="GO:0015768">
    <property type="term" value="P:maltose transport"/>
    <property type="evidence" value="ECO:0007669"/>
    <property type="project" value="TreeGrafter"/>
</dbReference>
<evidence type="ECO:0000256" key="3">
    <source>
        <dbReference type="ARBA" id="ARBA00022729"/>
    </source>
</evidence>
<dbReference type="Proteomes" id="UP000581206">
    <property type="component" value="Unassembled WGS sequence"/>
</dbReference>
<sequence length="424" mass="45016">MSRPTSWRPTRRTTAPLGAAVAVLLAVTACGSGGDSAGSSTGDGTISGEVTIGWSGEGEWGEYLRAAIARAEAAYPDLTITPVVYPTYDDQLNQLPTEFAGDTAPDIIQWDGAAPIAQYASEGVIEPLDDWVDSTDKDLSVYPSSLIDGWTIDGTLYGVPLFLQHSGIAVRTDLLAESGITESPRTLDEYAQAAQAVTEQTDATGTVLLDSLFHISQYLYAFGGGYDYGRTIDSPENVAGLTYLVDLFSEGWAQTAKQLGATWDGEAFAAGSAALSDAGPWYVSFMAATAPDVDYDLLPLPGPDGEQTVVTYSGGYSINARSENTAAAQAVLEILTDDQAQADLLESGTQVPAMTSYIDQYRDATPAYAAFTDELIESGRTLDYPLQTTEFGNALVAGFQDLVFNPGNQTPEELLSQLQDTYGQ</sequence>
<dbReference type="CDD" id="cd13585">
    <property type="entry name" value="PBP2_TMBP_like"/>
    <property type="match status" value="1"/>
</dbReference>
<feature type="chain" id="PRO_5031481395" evidence="4">
    <location>
        <begin position="32"/>
        <end position="424"/>
    </location>
</feature>
<dbReference type="GO" id="GO:0042956">
    <property type="term" value="P:maltodextrin transmembrane transport"/>
    <property type="evidence" value="ECO:0007669"/>
    <property type="project" value="TreeGrafter"/>
</dbReference>
<dbReference type="Pfam" id="PF01547">
    <property type="entry name" value="SBP_bac_1"/>
    <property type="match status" value="1"/>
</dbReference>
<name>A0A7X6KXU9_9CELL</name>
<dbReference type="GO" id="GO:1901982">
    <property type="term" value="F:maltose binding"/>
    <property type="evidence" value="ECO:0007669"/>
    <property type="project" value="TreeGrafter"/>
</dbReference>
<accession>A0A7X6KXU9</accession>